<evidence type="ECO:0000256" key="2">
    <source>
        <dbReference type="ARBA" id="ARBA00022692"/>
    </source>
</evidence>
<keyword evidence="4 5" id="KW-0472">Membrane</keyword>
<reference evidence="6 7" key="1">
    <citation type="journal article" date="2018" name="Mol. Biol. Evol.">
        <title>Analysis of the draft genome of the red seaweed Gracilariopsis chorda provides insights into genome size evolution in Rhodophyta.</title>
        <authorList>
            <person name="Lee J."/>
            <person name="Yang E.C."/>
            <person name="Graf L."/>
            <person name="Yang J.H."/>
            <person name="Qiu H."/>
            <person name="Zel Zion U."/>
            <person name="Chan C.X."/>
            <person name="Stephens T.G."/>
            <person name="Weber A.P.M."/>
            <person name="Boo G.H."/>
            <person name="Boo S.M."/>
            <person name="Kim K.M."/>
            <person name="Shin Y."/>
            <person name="Jung M."/>
            <person name="Lee S.J."/>
            <person name="Yim H.S."/>
            <person name="Lee J.H."/>
            <person name="Bhattacharya D."/>
            <person name="Yoon H.S."/>
        </authorList>
    </citation>
    <scope>NUCLEOTIDE SEQUENCE [LARGE SCALE GENOMIC DNA]</scope>
    <source>
        <strain evidence="6 7">SKKU-2015</strain>
        <tissue evidence="6">Whole body</tissue>
    </source>
</reference>
<organism evidence="6 7">
    <name type="scientific">Gracilariopsis chorda</name>
    <dbReference type="NCBI Taxonomy" id="448386"/>
    <lineage>
        <taxon>Eukaryota</taxon>
        <taxon>Rhodophyta</taxon>
        <taxon>Florideophyceae</taxon>
        <taxon>Rhodymeniophycidae</taxon>
        <taxon>Gracilariales</taxon>
        <taxon>Gracilariaceae</taxon>
        <taxon>Gracilariopsis</taxon>
    </lineage>
</organism>
<comment type="caution">
    <text evidence="6">The sequence shown here is derived from an EMBL/GenBank/DDBJ whole genome shotgun (WGS) entry which is preliminary data.</text>
</comment>
<name>A0A2V3IJX3_9FLOR</name>
<keyword evidence="2 5" id="KW-0812">Transmembrane</keyword>
<gene>
    <name evidence="6" type="ORF">BWQ96_07916</name>
</gene>
<keyword evidence="3 5" id="KW-1133">Transmembrane helix</keyword>
<evidence type="ECO:0000313" key="6">
    <source>
        <dbReference type="EMBL" id="PXF42396.1"/>
    </source>
</evidence>
<dbReference type="Proteomes" id="UP000247409">
    <property type="component" value="Unassembled WGS sequence"/>
</dbReference>
<feature type="transmembrane region" description="Helical" evidence="5">
    <location>
        <begin position="202"/>
        <end position="223"/>
    </location>
</feature>
<accession>A0A2V3IJX3</accession>
<comment type="subcellular location">
    <subcellularLocation>
        <location evidence="1">Membrane</location>
        <topology evidence="1">Multi-pass membrane protein</topology>
    </subcellularLocation>
</comment>
<evidence type="ECO:0000313" key="7">
    <source>
        <dbReference type="Proteomes" id="UP000247409"/>
    </source>
</evidence>
<protein>
    <submittedName>
        <fullName evidence="6">Uncharacterized protein</fullName>
    </submittedName>
</protein>
<evidence type="ECO:0000256" key="1">
    <source>
        <dbReference type="ARBA" id="ARBA00004141"/>
    </source>
</evidence>
<sequence>MAKHERNRAVRIYHGFVALLLLLGGGALLGVGIWLHVTDNGGPVGLDYNNDSFFDLVIHVGIAAMIAGSFLILTGIVSLITLVRNCLGVTFRVIYVLMGLVIFIVLVGATVVSSIIVHNKDDLSVRDTLRSAWVHTVSRDPDVICRIERNLECRGFLDNDCVRCTSVLDDGCAEATTCAKCSDTRDPSFGCYSNIIRDFNRIFLPSAIVAAVLALIQLVDVFVTCAL</sequence>
<feature type="transmembrane region" description="Helical" evidence="5">
    <location>
        <begin position="56"/>
        <end position="82"/>
    </location>
</feature>
<dbReference type="AlphaFoldDB" id="A0A2V3IJX3"/>
<dbReference type="GO" id="GO:0016020">
    <property type="term" value="C:membrane"/>
    <property type="evidence" value="ECO:0007669"/>
    <property type="project" value="UniProtKB-SubCell"/>
</dbReference>
<dbReference type="InterPro" id="IPR018499">
    <property type="entry name" value="Tetraspanin/Peripherin"/>
</dbReference>
<feature type="transmembrane region" description="Helical" evidence="5">
    <location>
        <begin position="94"/>
        <end position="117"/>
    </location>
</feature>
<feature type="transmembrane region" description="Helical" evidence="5">
    <location>
        <begin position="12"/>
        <end position="36"/>
    </location>
</feature>
<dbReference type="Pfam" id="PF00335">
    <property type="entry name" value="Tetraspanin"/>
    <property type="match status" value="1"/>
</dbReference>
<dbReference type="PRINTS" id="PR00259">
    <property type="entry name" value="TMFOUR"/>
</dbReference>
<dbReference type="EMBL" id="NBIV01000166">
    <property type="protein sequence ID" value="PXF42396.1"/>
    <property type="molecule type" value="Genomic_DNA"/>
</dbReference>
<keyword evidence="7" id="KW-1185">Reference proteome</keyword>
<proteinExistence type="predicted"/>
<evidence type="ECO:0000256" key="4">
    <source>
        <dbReference type="ARBA" id="ARBA00023136"/>
    </source>
</evidence>
<evidence type="ECO:0000256" key="5">
    <source>
        <dbReference type="SAM" id="Phobius"/>
    </source>
</evidence>
<evidence type="ECO:0000256" key="3">
    <source>
        <dbReference type="ARBA" id="ARBA00022989"/>
    </source>
</evidence>